<sequence length="78" mass="9001">MVLSRRTLCDNCSADICLYKKEGERVTECEHFIPILAAYKRCSSCGEIFEVSANCMSLREDMCLRCSYRSYSRTDELP</sequence>
<dbReference type="Proteomes" id="UP000014070">
    <property type="component" value="Chromosome"/>
</dbReference>
<proteinExistence type="predicted"/>
<dbReference type="AlphaFoldDB" id="U5Q1Z0"/>
<evidence type="ECO:0000313" key="2">
    <source>
        <dbReference type="Proteomes" id="UP000014070"/>
    </source>
</evidence>
<protein>
    <submittedName>
        <fullName evidence="1">Uncharacterized protein</fullName>
    </submittedName>
</protein>
<gene>
    <name evidence="1" type="ORF">MMINT_11320</name>
</gene>
<organism evidence="1 2">
    <name type="scientific">Methanomassiliicoccus intestinalis (strain Issoire-Mx1)</name>
    <dbReference type="NCBI Taxonomy" id="1295009"/>
    <lineage>
        <taxon>Archaea</taxon>
        <taxon>Methanobacteriati</taxon>
        <taxon>Thermoplasmatota</taxon>
        <taxon>Thermoplasmata</taxon>
        <taxon>Methanomassiliicoccales</taxon>
        <taxon>Methanomassiliicoccaceae</taxon>
        <taxon>Methanomassiliicoccus</taxon>
    </lineage>
</organism>
<dbReference type="EMBL" id="CP005934">
    <property type="protein sequence ID" value="AGY50186.1"/>
    <property type="molecule type" value="Genomic_DNA"/>
</dbReference>
<dbReference type="HOGENOM" id="CLU_2613415_0_0_2"/>
<dbReference type="KEGG" id="mer:MMINT_11320"/>
<reference evidence="1 2" key="1">
    <citation type="journal article" date="2013" name="Genome Announc.">
        <title>Genome sequence of 'Candidatus Methanomassiliicoccus intestinalis' Issoire-Mx1, a third thermoplasmatales-related methanogenic archaeon from human feces.</title>
        <authorList>
            <person name="Borrel G."/>
            <person name="Harris H.M."/>
            <person name="Parisot N."/>
            <person name="Gaci N."/>
            <person name="Tottey W."/>
            <person name="Mihajlovski A."/>
            <person name="Deane J."/>
            <person name="Gribaldo S."/>
            <person name="Bardot O."/>
            <person name="Peyretaillade E."/>
            <person name="Peyret P."/>
            <person name="O'Toole P.W."/>
            <person name="Brugere J.F."/>
        </authorList>
    </citation>
    <scope>NUCLEOTIDE SEQUENCE [LARGE SCALE GENOMIC DNA]</scope>
    <source>
        <strain evidence="1 2">Issoire-Mx1</strain>
    </source>
</reference>
<accession>U5Q1Z0</accession>
<dbReference type="InParanoid" id="U5Q1Z0"/>
<evidence type="ECO:0000313" key="1">
    <source>
        <dbReference type="EMBL" id="AGY50186.1"/>
    </source>
</evidence>
<keyword evidence="2" id="KW-1185">Reference proteome</keyword>
<name>U5Q1Z0_METII</name>